<dbReference type="PROSITE" id="PS50102">
    <property type="entry name" value="RRM"/>
    <property type="match status" value="1"/>
</dbReference>
<feature type="compositionally biased region" description="Basic and acidic residues" evidence="3">
    <location>
        <begin position="177"/>
        <end position="190"/>
    </location>
</feature>
<keyword evidence="6" id="KW-1185">Reference proteome</keyword>
<accession>A0ABN7T9A2</accession>
<name>A0ABN7T9A2_OIKDI</name>
<proteinExistence type="predicted"/>
<dbReference type="SMART" id="SM00360">
    <property type="entry name" value="RRM"/>
    <property type="match status" value="1"/>
</dbReference>
<reference evidence="5 6" key="1">
    <citation type="submission" date="2021-04" db="EMBL/GenBank/DDBJ databases">
        <authorList>
            <person name="Bliznina A."/>
        </authorList>
    </citation>
    <scope>NUCLEOTIDE SEQUENCE [LARGE SCALE GENOMIC DNA]</scope>
</reference>
<evidence type="ECO:0000313" key="5">
    <source>
        <dbReference type="EMBL" id="CAG5114039.1"/>
    </source>
</evidence>
<dbReference type="Pfam" id="PF00076">
    <property type="entry name" value="RRM_1"/>
    <property type="match status" value="1"/>
</dbReference>
<feature type="domain" description="RRM" evidence="4">
    <location>
        <begin position="101"/>
        <end position="178"/>
    </location>
</feature>
<dbReference type="Proteomes" id="UP001158576">
    <property type="component" value="Chromosome 2"/>
</dbReference>
<dbReference type="InterPro" id="IPR051229">
    <property type="entry name" value="ALYREF_mRNA_export"/>
</dbReference>
<evidence type="ECO:0000259" key="4">
    <source>
        <dbReference type="PROSITE" id="PS50102"/>
    </source>
</evidence>
<dbReference type="InterPro" id="IPR000504">
    <property type="entry name" value="RRM_dom"/>
</dbReference>
<feature type="region of interest" description="Disordered" evidence="3">
    <location>
        <begin position="177"/>
        <end position="204"/>
    </location>
</feature>
<sequence>MSTEDLSLDDYIAKRRISVNRPDQRGRRRSGGYYNNNNRSRSPAFWEHDLYDEDGRRPRSSMAGNRRSSFRSRSRSPVSRPRSRYGKRFDRENRTLDRSGCKIIIDNLDYGVTDDDMEELFREFGDIKRVSVLFNSQGKSTGSAEIVFRRPEFANDAQVQYDGVLLDGRPMHITVVRDHTSRYPSRDRSRSPQYYGRRPSSRQY</sequence>
<dbReference type="EMBL" id="OU015567">
    <property type="protein sequence ID" value="CAG5114039.1"/>
    <property type="molecule type" value="Genomic_DNA"/>
</dbReference>
<gene>
    <name evidence="5" type="ORF">OKIOD_LOCUS16886</name>
</gene>
<feature type="region of interest" description="Disordered" evidence="3">
    <location>
        <begin position="17"/>
        <end position="38"/>
    </location>
</feature>
<dbReference type="SUPFAM" id="SSF54928">
    <property type="entry name" value="RNA-binding domain, RBD"/>
    <property type="match status" value="1"/>
</dbReference>
<feature type="region of interest" description="Disordered" evidence="3">
    <location>
        <begin position="56"/>
        <end position="91"/>
    </location>
</feature>
<dbReference type="PANTHER" id="PTHR19965:SF35">
    <property type="entry name" value="RNA ANNEALING PROTEIN YRA1"/>
    <property type="match status" value="1"/>
</dbReference>
<organism evidence="5 6">
    <name type="scientific">Oikopleura dioica</name>
    <name type="common">Tunicate</name>
    <dbReference type="NCBI Taxonomy" id="34765"/>
    <lineage>
        <taxon>Eukaryota</taxon>
        <taxon>Metazoa</taxon>
        <taxon>Chordata</taxon>
        <taxon>Tunicata</taxon>
        <taxon>Appendicularia</taxon>
        <taxon>Copelata</taxon>
        <taxon>Oikopleuridae</taxon>
        <taxon>Oikopleura</taxon>
    </lineage>
</organism>
<evidence type="ECO:0000313" key="6">
    <source>
        <dbReference type="Proteomes" id="UP001158576"/>
    </source>
</evidence>
<dbReference type="InterPro" id="IPR012677">
    <property type="entry name" value="Nucleotide-bd_a/b_plait_sf"/>
</dbReference>
<evidence type="ECO:0000256" key="1">
    <source>
        <dbReference type="ARBA" id="ARBA00022884"/>
    </source>
</evidence>
<evidence type="ECO:0000256" key="2">
    <source>
        <dbReference type="PROSITE-ProRule" id="PRU00176"/>
    </source>
</evidence>
<keyword evidence="1 2" id="KW-0694">RNA-binding</keyword>
<dbReference type="PANTHER" id="PTHR19965">
    <property type="entry name" value="RNA AND EXPORT FACTOR BINDING PROTEIN"/>
    <property type="match status" value="1"/>
</dbReference>
<protein>
    <submittedName>
        <fullName evidence="5">Oidioi.mRNA.OKI2018_I69.chr2.g8121.t1.cds</fullName>
    </submittedName>
</protein>
<evidence type="ECO:0000256" key="3">
    <source>
        <dbReference type="SAM" id="MobiDB-lite"/>
    </source>
</evidence>
<dbReference type="InterPro" id="IPR035979">
    <property type="entry name" value="RBD_domain_sf"/>
</dbReference>
<dbReference type="Gene3D" id="3.30.70.330">
    <property type="match status" value="1"/>
</dbReference>